<name>A0A1C9W379_9GAMM</name>
<dbReference type="SUPFAM" id="SSF55486">
    <property type="entry name" value="Metalloproteases ('zincins'), catalytic domain"/>
    <property type="match status" value="1"/>
</dbReference>
<dbReference type="EMBL" id="CP014143">
    <property type="protein sequence ID" value="AOS95616.1"/>
    <property type="molecule type" value="Genomic_DNA"/>
</dbReference>
<dbReference type="OrthoDB" id="1467486at2"/>
<evidence type="ECO:0000313" key="1">
    <source>
        <dbReference type="EMBL" id="AOS95616.1"/>
    </source>
</evidence>
<dbReference type="Proteomes" id="UP000095672">
    <property type="component" value="Chromosome"/>
</dbReference>
<reference evidence="2" key="1">
    <citation type="submission" date="2016-01" db="EMBL/GenBank/DDBJ databases">
        <title>Complete genome sequence of Microbulbifer sp. CCB-MM1, a halophile isolated from Matang Mangrove Forest, Perak.</title>
        <authorList>
            <person name="Moh T.H."/>
            <person name="Dinesh B."/>
            <person name="Lau N.-S."/>
            <person name="Go F."/>
            <person name="Alexander Chong S.-C."/>
        </authorList>
    </citation>
    <scope>NUCLEOTIDE SEQUENCE [LARGE SCALE GENOMIC DNA]</scope>
    <source>
        <strain evidence="2">CCB-MM1</strain>
    </source>
</reference>
<evidence type="ECO:0008006" key="3">
    <source>
        <dbReference type="Google" id="ProtNLM"/>
    </source>
</evidence>
<dbReference type="PATRIC" id="fig|1769779.3.peg.138"/>
<dbReference type="STRING" id="1769779.AUP74_00140"/>
<accession>A0A1C9W379</accession>
<gene>
    <name evidence="1" type="ORF">AUP74_00140</name>
</gene>
<sequence length="279" mass="32964">MSARNTRPLIHRLLFGSRHSLWLLLFCLVTSPARAEIVWHWKDAFTAEEKTKLTRWVSETTAAVEQHVAPFPFDLHIFFYRRQSQREPVPWANTRRSGIQGVNFYVDPDYPLQAFLDDWTAPHELSHLLIPYLGRQHAWFAEGFASYMQFQIMQQMGVLSAEQVQARYRVRVERAARRYRYDDRPFAEAALRLRENSEYPTMYWGGAVYFLDVDKQLRKDGISLRSVLTDYVRCCRVRNHDLEALTQELDRLSRTKLFSETLADNRLQTGFPAFQHLMQ</sequence>
<proteinExistence type="predicted"/>
<dbReference type="KEGG" id="micc:AUP74_00140"/>
<keyword evidence="2" id="KW-1185">Reference proteome</keyword>
<organism evidence="1 2">
    <name type="scientific">Microbulbifer aggregans</name>
    <dbReference type="NCBI Taxonomy" id="1769779"/>
    <lineage>
        <taxon>Bacteria</taxon>
        <taxon>Pseudomonadati</taxon>
        <taxon>Pseudomonadota</taxon>
        <taxon>Gammaproteobacteria</taxon>
        <taxon>Cellvibrionales</taxon>
        <taxon>Microbulbiferaceae</taxon>
        <taxon>Microbulbifer</taxon>
    </lineage>
</organism>
<dbReference type="RefSeq" id="WP_145924277.1">
    <property type="nucleotide sequence ID" value="NZ_CP014143.1"/>
</dbReference>
<evidence type="ECO:0000313" key="2">
    <source>
        <dbReference type="Proteomes" id="UP000095672"/>
    </source>
</evidence>
<dbReference type="InterPro" id="IPR027268">
    <property type="entry name" value="Peptidase_M4/M1_CTD_sf"/>
</dbReference>
<protein>
    <recommendedName>
        <fullName evidence="3">Peptidase MA-like domain-containing protein</fullName>
    </recommendedName>
</protein>
<dbReference type="Gene3D" id="1.10.390.10">
    <property type="entry name" value="Neutral Protease Domain 2"/>
    <property type="match status" value="1"/>
</dbReference>
<dbReference type="AlphaFoldDB" id="A0A1C9W379"/>